<evidence type="ECO:0000313" key="2">
    <source>
        <dbReference type="Proteomes" id="UP000434475"/>
    </source>
</evidence>
<dbReference type="Proteomes" id="UP000434475">
    <property type="component" value="Unassembled WGS sequence"/>
</dbReference>
<dbReference type="AlphaFoldDB" id="A0A6I2R038"/>
<evidence type="ECO:0008006" key="3">
    <source>
        <dbReference type="Google" id="ProtNLM"/>
    </source>
</evidence>
<proteinExistence type="predicted"/>
<protein>
    <recommendedName>
        <fullName evidence="3">DUF4373 domain-containing protein</fullName>
    </recommendedName>
</protein>
<evidence type="ECO:0000313" key="1">
    <source>
        <dbReference type="EMBL" id="MSB19501.1"/>
    </source>
</evidence>
<organism evidence="1 2">
    <name type="scientific">Flavonifractor plautii</name>
    <name type="common">Fusobacterium plautii</name>
    <dbReference type="NCBI Taxonomy" id="292800"/>
    <lineage>
        <taxon>Bacteria</taxon>
        <taxon>Bacillati</taxon>
        <taxon>Bacillota</taxon>
        <taxon>Clostridia</taxon>
        <taxon>Eubacteriales</taxon>
        <taxon>Oscillospiraceae</taxon>
        <taxon>Flavonifractor</taxon>
    </lineage>
</organism>
<comment type="caution">
    <text evidence="1">The sequence shown here is derived from an EMBL/GenBank/DDBJ whole genome shotgun (WGS) entry which is preliminary data.</text>
</comment>
<accession>A0A6I2R038</accession>
<gene>
    <name evidence="1" type="ORF">GKE97_08210</name>
</gene>
<dbReference type="EMBL" id="WKPR01000006">
    <property type="protein sequence ID" value="MSB19501.1"/>
    <property type="molecule type" value="Genomic_DNA"/>
</dbReference>
<name>A0A6I2R038_FLAPL</name>
<sequence>MMEFHFNAELAKQYGVDGAIFLHCMAFWVAKNRANGRHYHEGRYWTYNTLEALSKLFPFWSRRQLERIINGLKEAGALLAGNFSEDRTDRTRWYALADCILEVYGESEPPISRNGEMHFTGRGQPFHETVKCNKETVTYQIDPPKPPKGGRRGSAELDGAVKSLLAEYAAGDTELAEALDALMEIRAAKKAVDSTRAVTTLLNRLNRLSDNSREVKLQILEQSVTNSWKGIFPLKGGQAQTRKEPKRYVE</sequence>
<reference evidence="1 2" key="1">
    <citation type="journal article" date="2019" name="Nat. Med.">
        <title>A library of human gut bacterial isolates paired with longitudinal multiomics data enables mechanistic microbiome research.</title>
        <authorList>
            <person name="Poyet M."/>
            <person name="Groussin M."/>
            <person name="Gibbons S.M."/>
            <person name="Avila-Pacheco J."/>
            <person name="Jiang X."/>
            <person name="Kearney S.M."/>
            <person name="Perrotta A.R."/>
            <person name="Berdy B."/>
            <person name="Zhao S."/>
            <person name="Lieberman T.D."/>
            <person name="Swanson P.K."/>
            <person name="Smith M."/>
            <person name="Roesemann S."/>
            <person name="Alexander J.E."/>
            <person name="Rich S.A."/>
            <person name="Livny J."/>
            <person name="Vlamakis H."/>
            <person name="Clish C."/>
            <person name="Bullock K."/>
            <person name="Deik A."/>
            <person name="Scott J."/>
            <person name="Pierce K.A."/>
            <person name="Xavier R.J."/>
            <person name="Alm E.J."/>
        </authorList>
    </citation>
    <scope>NUCLEOTIDE SEQUENCE [LARGE SCALE GENOMIC DNA]</scope>
    <source>
        <strain evidence="1 2">BIOML-A2</strain>
    </source>
</reference>